<evidence type="ECO:0000313" key="4">
    <source>
        <dbReference type="Proteomes" id="UP001596113"/>
    </source>
</evidence>
<feature type="domain" description="SLH" evidence="2">
    <location>
        <begin position="621"/>
        <end position="675"/>
    </location>
</feature>
<name>A0ABW0HWS6_9BACL</name>
<dbReference type="PROSITE" id="PS51272">
    <property type="entry name" value="SLH"/>
    <property type="match status" value="3"/>
</dbReference>
<dbReference type="PANTHER" id="PTHR43308:SF5">
    <property type="entry name" value="S-LAYER PROTEIN _ PEPTIDOGLYCAN ENDO-BETA-N-ACETYLGLUCOSAMINIDASE"/>
    <property type="match status" value="1"/>
</dbReference>
<proteinExistence type="predicted"/>
<feature type="domain" description="SLH" evidence="2">
    <location>
        <begin position="560"/>
        <end position="620"/>
    </location>
</feature>
<gene>
    <name evidence="3" type="ORF">ACFPOF_16480</name>
</gene>
<sequence>MKSASLSFLKRCSLGSLLLATSLTLLASPAYALSAINVTGPIIKIDRDLNIKLPADLLLNREAPLRWKALLGDSLSPPVVGKDGTVYVSVHFNTGDRDYLAALEPHGTVKWSWKAPAGTSLAASQPSVEDDGTVILSAGKKVFAIGPDGLTKWTLDKEVFSTPTHGSDGTIYINDNISVYAVSPRDGSIKWKYGDHGASSPVTAANGILYVAEYDSAIGYTVVALDSNGNKKWTYAVGNKDIVRLKRSADGTILARTPAKIVAIKPSGVLRWELPYTAPSDSWVVGNGVYMNFWESGATPHSRLMSFSPEGKKQWEWSVDKTDPSVNGALAGDTKFELGMNADETLYVATYGYIYAVSSEGKKLWKYADADPKAYFAPVAGPDGTVYAIASPLNSATAQRNVLYAIGTFAATGVTLNTSATTLEAGQMATLTATVAPQQAVNKRTMWRSSDPAVVSVDGSGRIVGVSAGSAVVTVTTEEGEYSASVTVTVTPGSAVPSVFKDVTGHWAAADIAKAFDAKITSGYPDGTFRPEANITRSEFTVMLMNGLKQPGEDPADLAFKDKSKIETWSAHAVAAAVKLGIISGYADGTFKPQGKITHAEMITMVVKASKKPTDSTAISSYADDKAIPGWARGAAALAGQYSLLGGMKDNRFAPAAQSTRAEAVAAIVRMLAIK</sequence>
<feature type="domain" description="SLH" evidence="2">
    <location>
        <begin position="495"/>
        <end position="558"/>
    </location>
</feature>
<dbReference type="Gene3D" id="2.60.40.1080">
    <property type="match status" value="1"/>
</dbReference>
<organism evidence="3 4">
    <name type="scientific">Cohnella soli</name>
    <dbReference type="NCBI Taxonomy" id="425005"/>
    <lineage>
        <taxon>Bacteria</taxon>
        <taxon>Bacillati</taxon>
        <taxon>Bacillota</taxon>
        <taxon>Bacilli</taxon>
        <taxon>Bacillales</taxon>
        <taxon>Paenibacillaceae</taxon>
        <taxon>Cohnella</taxon>
    </lineage>
</organism>
<dbReference type="Pfam" id="PF00395">
    <property type="entry name" value="SLH"/>
    <property type="match status" value="3"/>
</dbReference>
<dbReference type="InterPro" id="IPR051465">
    <property type="entry name" value="Cell_Envelope_Struct_Comp"/>
</dbReference>
<evidence type="ECO:0000313" key="3">
    <source>
        <dbReference type="EMBL" id="MFC5404337.1"/>
    </source>
</evidence>
<dbReference type="SUPFAM" id="SSF50998">
    <property type="entry name" value="Quinoprotein alcohol dehydrogenase-like"/>
    <property type="match status" value="1"/>
</dbReference>
<feature type="chain" id="PRO_5046831962" evidence="1">
    <location>
        <begin position="28"/>
        <end position="675"/>
    </location>
</feature>
<accession>A0ABW0HWS6</accession>
<dbReference type="InterPro" id="IPR002372">
    <property type="entry name" value="PQQ_rpt_dom"/>
</dbReference>
<dbReference type="Pfam" id="PF02368">
    <property type="entry name" value="Big_2"/>
    <property type="match status" value="1"/>
</dbReference>
<comment type="caution">
    <text evidence="3">The sequence shown here is derived from an EMBL/GenBank/DDBJ whole genome shotgun (WGS) entry which is preliminary data.</text>
</comment>
<dbReference type="Proteomes" id="UP001596113">
    <property type="component" value="Unassembled WGS sequence"/>
</dbReference>
<dbReference type="SUPFAM" id="SSF49373">
    <property type="entry name" value="Invasin/intimin cell-adhesion fragments"/>
    <property type="match status" value="1"/>
</dbReference>
<feature type="signal peptide" evidence="1">
    <location>
        <begin position="1"/>
        <end position="27"/>
    </location>
</feature>
<dbReference type="Pfam" id="PF13360">
    <property type="entry name" value="PQQ_2"/>
    <property type="match status" value="1"/>
</dbReference>
<dbReference type="Gene3D" id="2.40.10.480">
    <property type="match status" value="1"/>
</dbReference>
<dbReference type="InterPro" id="IPR003343">
    <property type="entry name" value="Big_2"/>
</dbReference>
<protein>
    <submittedName>
        <fullName evidence="3">S-layer homology domain-containing protein</fullName>
    </submittedName>
</protein>
<dbReference type="InterPro" id="IPR011047">
    <property type="entry name" value="Quinoprotein_ADH-like_sf"/>
</dbReference>
<evidence type="ECO:0000256" key="1">
    <source>
        <dbReference type="SAM" id="SignalP"/>
    </source>
</evidence>
<dbReference type="EMBL" id="JBHSMI010000028">
    <property type="protein sequence ID" value="MFC5404337.1"/>
    <property type="molecule type" value="Genomic_DNA"/>
</dbReference>
<dbReference type="Gene3D" id="2.80.10.50">
    <property type="match status" value="1"/>
</dbReference>
<dbReference type="InterPro" id="IPR018391">
    <property type="entry name" value="PQQ_b-propeller_rpt"/>
</dbReference>
<dbReference type="InterPro" id="IPR008964">
    <property type="entry name" value="Invasin/intimin_cell_adhesion"/>
</dbReference>
<dbReference type="SMART" id="SM00564">
    <property type="entry name" value="PQQ"/>
    <property type="match status" value="5"/>
</dbReference>
<dbReference type="PANTHER" id="PTHR43308">
    <property type="entry name" value="OUTER MEMBRANE PROTEIN ALPHA-RELATED"/>
    <property type="match status" value="1"/>
</dbReference>
<dbReference type="SMART" id="SM00635">
    <property type="entry name" value="BID_2"/>
    <property type="match status" value="1"/>
</dbReference>
<keyword evidence="4" id="KW-1185">Reference proteome</keyword>
<keyword evidence="1" id="KW-0732">Signal</keyword>
<dbReference type="InterPro" id="IPR001119">
    <property type="entry name" value="SLH_dom"/>
</dbReference>
<reference evidence="4" key="1">
    <citation type="journal article" date="2019" name="Int. J. Syst. Evol. Microbiol.">
        <title>The Global Catalogue of Microorganisms (GCM) 10K type strain sequencing project: providing services to taxonomists for standard genome sequencing and annotation.</title>
        <authorList>
            <consortium name="The Broad Institute Genomics Platform"/>
            <consortium name="The Broad Institute Genome Sequencing Center for Infectious Disease"/>
            <person name="Wu L."/>
            <person name="Ma J."/>
        </authorList>
    </citation>
    <scope>NUCLEOTIDE SEQUENCE [LARGE SCALE GENOMIC DNA]</scope>
    <source>
        <strain evidence="4">CGMCC 1.18575</strain>
    </source>
</reference>
<dbReference type="RefSeq" id="WP_378134563.1">
    <property type="nucleotide sequence ID" value="NZ_JBHSMI010000028.1"/>
</dbReference>
<evidence type="ECO:0000259" key="2">
    <source>
        <dbReference type="PROSITE" id="PS51272"/>
    </source>
</evidence>